<dbReference type="Proteomes" id="UP000325211">
    <property type="component" value="Chromosome"/>
</dbReference>
<protein>
    <submittedName>
        <fullName evidence="1">Uncharacterized protein</fullName>
    </submittedName>
</protein>
<name>A0A5P2DG75_STRVZ</name>
<organism evidence="1 2">
    <name type="scientific">Streptomyces venezuelae</name>
    <dbReference type="NCBI Taxonomy" id="54571"/>
    <lineage>
        <taxon>Bacteria</taxon>
        <taxon>Bacillati</taxon>
        <taxon>Actinomycetota</taxon>
        <taxon>Actinomycetes</taxon>
        <taxon>Kitasatosporales</taxon>
        <taxon>Streptomycetaceae</taxon>
        <taxon>Streptomyces</taxon>
    </lineage>
</organism>
<dbReference type="AlphaFoldDB" id="A0A5P2DG75"/>
<dbReference type="OrthoDB" id="4239985at2"/>
<reference evidence="1 2" key="1">
    <citation type="submission" date="2018-05" db="EMBL/GenBank/DDBJ databases">
        <title>Streptomyces venezuelae.</title>
        <authorList>
            <person name="Kim W."/>
            <person name="Lee N."/>
            <person name="Cho B.-K."/>
        </authorList>
    </citation>
    <scope>NUCLEOTIDE SEQUENCE [LARGE SCALE GENOMIC DNA]</scope>
    <source>
        <strain evidence="1 2">ATCC 21782</strain>
    </source>
</reference>
<evidence type="ECO:0000313" key="2">
    <source>
        <dbReference type="Proteomes" id="UP000325211"/>
    </source>
</evidence>
<proteinExistence type="predicted"/>
<sequence length="179" mass="18247">MPSPAALAGIFAVLTVLCATLFGNRRIGFSTTTMVMGGTQFALHLAFHTLAAGHSTAAHRSTGHHSMAGHGLAVHGGMAPAATMDPAAMAQAGHTMSPAMTAAHALATIGTALCVVHGERLLRHLAALLTPVRPPAAPHRTPAAAVLPPLHVSPPLTPRFGVLLARSRPRRGPPGMTCA</sequence>
<gene>
    <name evidence="1" type="ORF">DEJ50_07740</name>
</gene>
<dbReference type="EMBL" id="CP029190">
    <property type="protein sequence ID" value="QES52261.1"/>
    <property type="molecule type" value="Genomic_DNA"/>
</dbReference>
<evidence type="ECO:0000313" key="1">
    <source>
        <dbReference type="EMBL" id="QES52261.1"/>
    </source>
</evidence>
<accession>A0A5P2DG75</accession>